<keyword evidence="1" id="KW-0805">Transcription regulation</keyword>
<reference evidence="7" key="1">
    <citation type="submission" date="2016-10" db="EMBL/GenBank/DDBJ databases">
        <title>Frankia sp. NRRL B-16386 Genome sequencing.</title>
        <authorList>
            <person name="Ghodhbane-Gtari F."/>
            <person name="Swanson E."/>
            <person name="Gueddou A."/>
            <person name="Hezbri K."/>
            <person name="Ktari K."/>
            <person name="Nouioui I."/>
            <person name="Morris K."/>
            <person name="Simpson S."/>
            <person name="Abebe-Akele F."/>
            <person name="Thomas K."/>
            <person name="Gtari M."/>
            <person name="Tisa L.S."/>
        </authorList>
    </citation>
    <scope>NUCLEOTIDE SEQUENCE [LARGE SCALE GENOMIC DNA]</scope>
    <source>
        <strain evidence="7">NRRL B-16386</strain>
    </source>
</reference>
<feature type="domain" description="IclR-ED" evidence="5">
    <location>
        <begin position="82"/>
        <end position="240"/>
    </location>
</feature>
<protein>
    <submittedName>
        <fullName evidence="6">IclR family transcriptional regulator</fullName>
    </submittedName>
</protein>
<dbReference type="SMART" id="SM00346">
    <property type="entry name" value="HTH_ICLR"/>
    <property type="match status" value="1"/>
</dbReference>
<name>A0A1V2ID94_9ACTN</name>
<dbReference type="SUPFAM" id="SSF55781">
    <property type="entry name" value="GAF domain-like"/>
    <property type="match status" value="1"/>
</dbReference>
<dbReference type="Gene3D" id="1.10.10.10">
    <property type="entry name" value="Winged helix-like DNA-binding domain superfamily/Winged helix DNA-binding domain"/>
    <property type="match status" value="1"/>
</dbReference>
<dbReference type="InterPro" id="IPR050707">
    <property type="entry name" value="HTH_MetabolicPath_Reg"/>
</dbReference>
<dbReference type="Gene3D" id="3.30.450.40">
    <property type="match status" value="2"/>
</dbReference>
<organism evidence="6 7">
    <name type="scientific">Pseudofrankia asymbiotica</name>
    <dbReference type="NCBI Taxonomy" id="1834516"/>
    <lineage>
        <taxon>Bacteria</taxon>
        <taxon>Bacillati</taxon>
        <taxon>Actinomycetota</taxon>
        <taxon>Actinomycetes</taxon>
        <taxon>Frankiales</taxon>
        <taxon>Frankiaceae</taxon>
        <taxon>Pseudofrankia</taxon>
    </lineage>
</organism>
<dbReference type="EMBL" id="MOMC01000022">
    <property type="protein sequence ID" value="ONH30849.1"/>
    <property type="molecule type" value="Genomic_DNA"/>
</dbReference>
<evidence type="ECO:0000259" key="5">
    <source>
        <dbReference type="PROSITE" id="PS51078"/>
    </source>
</evidence>
<evidence type="ECO:0000256" key="2">
    <source>
        <dbReference type="ARBA" id="ARBA00023125"/>
    </source>
</evidence>
<evidence type="ECO:0000313" key="6">
    <source>
        <dbReference type="EMBL" id="ONH30849.1"/>
    </source>
</evidence>
<dbReference type="Pfam" id="PF01614">
    <property type="entry name" value="IclR_C"/>
    <property type="match status" value="1"/>
</dbReference>
<dbReference type="RefSeq" id="WP_076816487.1">
    <property type="nucleotide sequence ID" value="NZ_MOMC01000022.1"/>
</dbReference>
<dbReference type="OrthoDB" id="156285at2"/>
<evidence type="ECO:0000313" key="7">
    <source>
        <dbReference type="Proteomes" id="UP000188929"/>
    </source>
</evidence>
<dbReference type="InterPro" id="IPR029016">
    <property type="entry name" value="GAF-like_dom_sf"/>
</dbReference>
<gene>
    <name evidence="6" type="ORF">BL253_12165</name>
</gene>
<dbReference type="PANTHER" id="PTHR30136:SF24">
    <property type="entry name" value="HTH-TYPE TRANSCRIPTIONAL REPRESSOR ALLR"/>
    <property type="match status" value="1"/>
</dbReference>
<dbReference type="PROSITE" id="PS51078">
    <property type="entry name" value="ICLR_ED"/>
    <property type="match status" value="1"/>
</dbReference>
<dbReference type="InterPro" id="IPR014757">
    <property type="entry name" value="Tscrpt_reg_IclR_C"/>
</dbReference>
<keyword evidence="7" id="KW-1185">Reference proteome</keyword>
<dbReference type="PANTHER" id="PTHR30136">
    <property type="entry name" value="HELIX-TURN-HELIX TRANSCRIPTIONAL REGULATOR, ICLR FAMILY"/>
    <property type="match status" value="1"/>
</dbReference>
<proteinExistence type="predicted"/>
<evidence type="ECO:0000256" key="1">
    <source>
        <dbReference type="ARBA" id="ARBA00023015"/>
    </source>
</evidence>
<feature type="domain" description="HTH iclR-type" evidence="4">
    <location>
        <begin position="20"/>
        <end position="81"/>
    </location>
</feature>
<comment type="caution">
    <text evidence="6">The sequence shown here is derived from an EMBL/GenBank/DDBJ whole genome shotgun (WGS) entry which is preliminary data.</text>
</comment>
<dbReference type="Pfam" id="PF09339">
    <property type="entry name" value="HTH_IclR"/>
    <property type="match status" value="1"/>
</dbReference>
<evidence type="ECO:0000259" key="4">
    <source>
        <dbReference type="PROSITE" id="PS51077"/>
    </source>
</evidence>
<evidence type="ECO:0000256" key="3">
    <source>
        <dbReference type="ARBA" id="ARBA00023163"/>
    </source>
</evidence>
<dbReference type="Proteomes" id="UP000188929">
    <property type="component" value="Unassembled WGS sequence"/>
</dbReference>
<dbReference type="InterPro" id="IPR036388">
    <property type="entry name" value="WH-like_DNA-bd_sf"/>
</dbReference>
<dbReference type="GO" id="GO:0003677">
    <property type="term" value="F:DNA binding"/>
    <property type="evidence" value="ECO:0007669"/>
    <property type="project" value="UniProtKB-KW"/>
</dbReference>
<dbReference type="InterPro" id="IPR036390">
    <property type="entry name" value="WH_DNA-bd_sf"/>
</dbReference>
<sequence>MLNSVPELTAATPSKVRDGNQTLARGLRVLLAIADSKSGMTVQQVGDMLGVHRSIAYRVLQTLVDFDLAARSSEGTYIPGARLATLAEAFLPTLRDATAPIMRSLADRLQSTVMLFVAQGEDAVAIAMTEPTTAPHHLAFRPGMRTPLTRGAAGYAILAADPPSVGEPEEVAHARDVGYARSHAEVEAGQYAVAAWIPMTGTATRACLNLITYREDVAEAAGPEMRRAADQVARALRRQA</sequence>
<dbReference type="PROSITE" id="PS51077">
    <property type="entry name" value="HTH_ICLR"/>
    <property type="match status" value="1"/>
</dbReference>
<dbReference type="GO" id="GO:0045892">
    <property type="term" value="P:negative regulation of DNA-templated transcription"/>
    <property type="evidence" value="ECO:0007669"/>
    <property type="project" value="TreeGrafter"/>
</dbReference>
<dbReference type="STRING" id="1834516.BL253_12165"/>
<dbReference type="SUPFAM" id="SSF46785">
    <property type="entry name" value="Winged helix' DNA-binding domain"/>
    <property type="match status" value="1"/>
</dbReference>
<keyword evidence="2" id="KW-0238">DNA-binding</keyword>
<dbReference type="InterPro" id="IPR005471">
    <property type="entry name" value="Tscrpt_reg_IclR_N"/>
</dbReference>
<dbReference type="GO" id="GO:0003700">
    <property type="term" value="F:DNA-binding transcription factor activity"/>
    <property type="evidence" value="ECO:0007669"/>
    <property type="project" value="TreeGrafter"/>
</dbReference>
<accession>A0A1V2ID94</accession>
<keyword evidence="3" id="KW-0804">Transcription</keyword>
<dbReference type="AlphaFoldDB" id="A0A1V2ID94"/>